<dbReference type="EMBL" id="JACCFO010000001">
    <property type="protein sequence ID" value="NYI98875.1"/>
    <property type="molecule type" value="Genomic_DNA"/>
</dbReference>
<accession>A0A853BVW3</accession>
<organism evidence="2 3">
    <name type="scientific">Streptomonospora nanhaiensis</name>
    <dbReference type="NCBI Taxonomy" id="1323731"/>
    <lineage>
        <taxon>Bacteria</taxon>
        <taxon>Bacillati</taxon>
        <taxon>Actinomycetota</taxon>
        <taxon>Actinomycetes</taxon>
        <taxon>Streptosporangiales</taxon>
        <taxon>Nocardiopsidaceae</taxon>
        <taxon>Streptomonospora</taxon>
    </lineage>
</organism>
<comment type="caution">
    <text evidence="2">The sequence shown here is derived from an EMBL/GenBank/DDBJ whole genome shotgun (WGS) entry which is preliminary data.</text>
</comment>
<dbReference type="AlphaFoldDB" id="A0A853BVW3"/>
<protein>
    <submittedName>
        <fullName evidence="2">UDP-N-acetylmuramyl pentapeptide phosphotransferase/UDP-N-acetylglucosamine-1-phosphate transferase</fullName>
    </submittedName>
</protein>
<dbReference type="RefSeq" id="WP_246425174.1">
    <property type="nucleotide sequence ID" value="NZ_JACCFO010000001.1"/>
</dbReference>
<evidence type="ECO:0000313" key="2">
    <source>
        <dbReference type="EMBL" id="NYI98875.1"/>
    </source>
</evidence>
<evidence type="ECO:0000256" key="1">
    <source>
        <dbReference type="SAM" id="MobiDB-lite"/>
    </source>
</evidence>
<reference evidence="2 3" key="1">
    <citation type="submission" date="2020-07" db="EMBL/GenBank/DDBJ databases">
        <title>Sequencing the genomes of 1000 actinobacteria strains.</title>
        <authorList>
            <person name="Klenk H.-P."/>
        </authorList>
    </citation>
    <scope>NUCLEOTIDE SEQUENCE [LARGE SCALE GENOMIC DNA]</scope>
    <source>
        <strain evidence="2 3">DSM 45927</strain>
    </source>
</reference>
<sequence>MAVLPPAWAPAAPRPRGIAAVRRAHRRPAAPGSPAALARLGGGAASAALGAAAARTAYRLLVSPRQAGRVEDVFHTRQRSRDVWARTNHRGAEVTLLEGPALAFGLCAGAALAPRTPRRLRAAAVMAAAGGAVFGAYDDLAGEPTARGFAGHLGALTRGRLTTGTVKVAGIGATGVAAAALSGRRRPGDLLLDGALIAATANLCNLLDLRPGRAAKAALAVAAPALAGPAPGLAGAVAGAAAALLPEDLAERAMLGDCGANALGAALGAAAAASLPRPARLAALGAVAGLTLAAEFVSFTEVIEATPALRRLDHLGRRPADPPGPVAATAPMPRPTPQPARRPTVPRQRGAREPHH</sequence>
<gene>
    <name evidence="2" type="ORF">HNR12_005152</name>
</gene>
<proteinExistence type="predicted"/>
<name>A0A853BVW3_9ACTN</name>
<keyword evidence="2" id="KW-0808">Transferase</keyword>
<evidence type="ECO:0000313" key="3">
    <source>
        <dbReference type="Proteomes" id="UP000575985"/>
    </source>
</evidence>
<dbReference type="Proteomes" id="UP000575985">
    <property type="component" value="Unassembled WGS sequence"/>
</dbReference>
<keyword evidence="3" id="KW-1185">Reference proteome</keyword>
<feature type="region of interest" description="Disordered" evidence="1">
    <location>
        <begin position="314"/>
        <end position="356"/>
    </location>
</feature>
<dbReference type="GO" id="GO:0016740">
    <property type="term" value="F:transferase activity"/>
    <property type="evidence" value="ECO:0007669"/>
    <property type="project" value="UniProtKB-KW"/>
</dbReference>